<sequence>MNTSVIWLTGLALGLAAGGCGAQIYKWTDAQGRVHYGDRKDAADGKPTQQVKVAPTPPVPPVPPSAESPAPPGWSWPARKASAPAGASAGPQAGPSSQGSESGGRENGSDASRCALARDVLDGKLRHGNGAPIDGYDREVAQGDVKRFCR</sequence>
<evidence type="ECO:0000259" key="2">
    <source>
        <dbReference type="Pfam" id="PF13511"/>
    </source>
</evidence>
<dbReference type="InterPro" id="IPR025392">
    <property type="entry name" value="DUF4124"/>
</dbReference>
<keyword evidence="4" id="KW-1185">Reference proteome</keyword>
<accession>A0ABS8XRC7</accession>
<dbReference type="RefSeq" id="WP_233372292.1">
    <property type="nucleotide sequence ID" value="NZ_JAJTWU010000004.1"/>
</dbReference>
<feature type="region of interest" description="Disordered" evidence="1">
    <location>
        <begin position="37"/>
        <end position="115"/>
    </location>
</feature>
<feature type="domain" description="DUF4124" evidence="2">
    <location>
        <begin position="11"/>
        <end position="65"/>
    </location>
</feature>
<evidence type="ECO:0000256" key="1">
    <source>
        <dbReference type="SAM" id="MobiDB-lite"/>
    </source>
</evidence>
<protein>
    <submittedName>
        <fullName evidence="3">DUF4124 domain-containing protein</fullName>
    </submittedName>
</protein>
<feature type="compositionally biased region" description="Pro residues" evidence="1">
    <location>
        <begin position="55"/>
        <end position="74"/>
    </location>
</feature>
<evidence type="ECO:0000313" key="4">
    <source>
        <dbReference type="Proteomes" id="UP001200741"/>
    </source>
</evidence>
<feature type="compositionally biased region" description="Low complexity" evidence="1">
    <location>
        <begin position="75"/>
        <end position="100"/>
    </location>
</feature>
<dbReference type="Proteomes" id="UP001200741">
    <property type="component" value="Unassembled WGS sequence"/>
</dbReference>
<dbReference type="EMBL" id="JAJTWU010000004">
    <property type="protein sequence ID" value="MCE4555279.1"/>
    <property type="molecule type" value="Genomic_DNA"/>
</dbReference>
<evidence type="ECO:0000313" key="3">
    <source>
        <dbReference type="EMBL" id="MCE4555279.1"/>
    </source>
</evidence>
<organism evidence="3 4">
    <name type="scientific">Pelomonas cellulosilytica</name>
    <dbReference type="NCBI Taxonomy" id="2906762"/>
    <lineage>
        <taxon>Bacteria</taxon>
        <taxon>Pseudomonadati</taxon>
        <taxon>Pseudomonadota</taxon>
        <taxon>Betaproteobacteria</taxon>
        <taxon>Burkholderiales</taxon>
        <taxon>Sphaerotilaceae</taxon>
        <taxon>Roseateles</taxon>
    </lineage>
</organism>
<reference evidence="3 4" key="1">
    <citation type="submission" date="2021-12" db="EMBL/GenBank/DDBJ databases">
        <title>Genome seq of P8.</title>
        <authorList>
            <person name="Seo T."/>
        </authorList>
    </citation>
    <scope>NUCLEOTIDE SEQUENCE [LARGE SCALE GENOMIC DNA]</scope>
    <source>
        <strain evidence="3 4">P8</strain>
    </source>
</reference>
<comment type="caution">
    <text evidence="3">The sequence shown here is derived from an EMBL/GenBank/DDBJ whole genome shotgun (WGS) entry which is preliminary data.</text>
</comment>
<dbReference type="Pfam" id="PF13511">
    <property type="entry name" value="DUF4124"/>
    <property type="match status" value="1"/>
</dbReference>
<name>A0ABS8XRC7_9BURK</name>
<proteinExistence type="predicted"/>
<gene>
    <name evidence="3" type="ORF">LXT13_12720</name>
</gene>